<proteinExistence type="inferred from homology"/>
<comment type="caution">
    <text evidence="3">The sequence shown here is derived from an EMBL/GenBank/DDBJ whole genome shotgun (WGS) entry which is preliminary data.</text>
</comment>
<dbReference type="SUPFAM" id="SSF52402">
    <property type="entry name" value="Adenine nucleotide alpha hydrolases-like"/>
    <property type="match status" value="1"/>
</dbReference>
<dbReference type="CDD" id="cd00293">
    <property type="entry name" value="USP-like"/>
    <property type="match status" value="1"/>
</dbReference>
<evidence type="ECO:0000313" key="4">
    <source>
        <dbReference type="Proteomes" id="UP000325003"/>
    </source>
</evidence>
<protein>
    <submittedName>
        <fullName evidence="3">Universal stress protein</fullName>
    </submittedName>
</protein>
<dbReference type="Pfam" id="PF00582">
    <property type="entry name" value="Usp"/>
    <property type="match status" value="1"/>
</dbReference>
<evidence type="ECO:0000256" key="1">
    <source>
        <dbReference type="ARBA" id="ARBA00008791"/>
    </source>
</evidence>
<dbReference type="Gene3D" id="3.40.50.620">
    <property type="entry name" value="HUPs"/>
    <property type="match status" value="1"/>
</dbReference>
<name>A0A5B1LGF9_9ACTN</name>
<keyword evidence="4" id="KW-1185">Reference proteome</keyword>
<gene>
    <name evidence="3" type="ORF">F0U44_10350</name>
</gene>
<evidence type="ECO:0000259" key="2">
    <source>
        <dbReference type="Pfam" id="PF00582"/>
    </source>
</evidence>
<reference evidence="3 4" key="1">
    <citation type="submission" date="2019-09" db="EMBL/GenBank/DDBJ databases">
        <title>Nocardioides panacisoli sp. nov., isolated from the soil of a ginseng field.</title>
        <authorList>
            <person name="Cho C."/>
        </authorList>
    </citation>
    <scope>NUCLEOTIDE SEQUENCE [LARGE SCALE GENOMIC DNA]</scope>
    <source>
        <strain evidence="3 4">BN130099</strain>
    </source>
</reference>
<dbReference type="PANTHER" id="PTHR46268">
    <property type="entry name" value="STRESS RESPONSE PROTEIN NHAX"/>
    <property type="match status" value="1"/>
</dbReference>
<dbReference type="EMBL" id="VUJV01000003">
    <property type="protein sequence ID" value="KAA1418870.1"/>
    <property type="molecule type" value="Genomic_DNA"/>
</dbReference>
<accession>A0A5B1LGF9</accession>
<evidence type="ECO:0000313" key="3">
    <source>
        <dbReference type="EMBL" id="KAA1418870.1"/>
    </source>
</evidence>
<reference evidence="3 4" key="2">
    <citation type="submission" date="2019-09" db="EMBL/GenBank/DDBJ databases">
        <authorList>
            <person name="Jin C."/>
        </authorList>
    </citation>
    <scope>NUCLEOTIDE SEQUENCE [LARGE SCALE GENOMIC DNA]</scope>
    <source>
        <strain evidence="3 4">BN130099</strain>
    </source>
</reference>
<dbReference type="PANTHER" id="PTHR46268:SF6">
    <property type="entry name" value="UNIVERSAL STRESS PROTEIN UP12"/>
    <property type="match status" value="1"/>
</dbReference>
<organism evidence="3 4">
    <name type="scientific">Nocardioides humilatus</name>
    <dbReference type="NCBI Taxonomy" id="2607660"/>
    <lineage>
        <taxon>Bacteria</taxon>
        <taxon>Bacillati</taxon>
        <taxon>Actinomycetota</taxon>
        <taxon>Actinomycetes</taxon>
        <taxon>Propionibacteriales</taxon>
        <taxon>Nocardioidaceae</taxon>
        <taxon>Nocardioides</taxon>
    </lineage>
</organism>
<dbReference type="InterPro" id="IPR014729">
    <property type="entry name" value="Rossmann-like_a/b/a_fold"/>
</dbReference>
<sequence>MSIVVAYSPDIYGRAALDHAVGLARKEGSRLIVVNATRGDTLVDARFAPDADIAAVQAGLEAEGLEVTVLHDVVPDVAEAVVSAAADADADLVVVGVRHRTPVGKLLLGSIAQRVILDAHCPVLAVKPSGRG</sequence>
<dbReference type="RefSeq" id="WP_149728210.1">
    <property type="nucleotide sequence ID" value="NZ_VUJV01000003.1"/>
</dbReference>
<dbReference type="PRINTS" id="PR01438">
    <property type="entry name" value="UNVRSLSTRESS"/>
</dbReference>
<dbReference type="InterPro" id="IPR006015">
    <property type="entry name" value="Universal_stress_UspA"/>
</dbReference>
<feature type="domain" description="UspA" evidence="2">
    <location>
        <begin position="2"/>
        <end position="127"/>
    </location>
</feature>
<dbReference type="AlphaFoldDB" id="A0A5B1LGF9"/>
<dbReference type="Proteomes" id="UP000325003">
    <property type="component" value="Unassembled WGS sequence"/>
</dbReference>
<comment type="similarity">
    <text evidence="1">Belongs to the universal stress protein A family.</text>
</comment>
<dbReference type="InterPro" id="IPR006016">
    <property type="entry name" value="UspA"/>
</dbReference>